<gene>
    <name evidence="7" type="ORF">H8F21_20300</name>
</gene>
<protein>
    <submittedName>
        <fullName evidence="7">FAD-dependent monooxygenase</fullName>
    </submittedName>
</protein>
<dbReference type="PRINTS" id="PR00420">
    <property type="entry name" value="RNGMNOXGNASE"/>
</dbReference>
<evidence type="ECO:0000256" key="2">
    <source>
        <dbReference type="ARBA" id="ARBA00022630"/>
    </source>
</evidence>
<name>A0ABS2C207_9PSED</name>
<evidence type="ECO:0000313" key="8">
    <source>
        <dbReference type="Proteomes" id="UP000745663"/>
    </source>
</evidence>
<dbReference type="PANTHER" id="PTHR13789:SF318">
    <property type="entry name" value="GERANYLGERANYL DIPHOSPHATE REDUCTASE"/>
    <property type="match status" value="1"/>
</dbReference>
<evidence type="ECO:0000256" key="5">
    <source>
        <dbReference type="ARBA" id="ARBA00023033"/>
    </source>
</evidence>
<dbReference type="InterPro" id="IPR050493">
    <property type="entry name" value="FAD-dep_Monooxygenase_BioMet"/>
</dbReference>
<dbReference type="InterPro" id="IPR002938">
    <property type="entry name" value="FAD-bd"/>
</dbReference>
<dbReference type="EMBL" id="JACOPV010000013">
    <property type="protein sequence ID" value="MBM5459909.1"/>
    <property type="molecule type" value="Genomic_DNA"/>
</dbReference>
<evidence type="ECO:0000256" key="4">
    <source>
        <dbReference type="ARBA" id="ARBA00023002"/>
    </source>
</evidence>
<organism evidence="7 8">
    <name type="scientific">Pseudomonas arcuscaelestis</name>
    <dbReference type="NCBI Taxonomy" id="2710591"/>
    <lineage>
        <taxon>Bacteria</taxon>
        <taxon>Pseudomonadati</taxon>
        <taxon>Pseudomonadota</taxon>
        <taxon>Gammaproteobacteria</taxon>
        <taxon>Pseudomonadales</taxon>
        <taxon>Pseudomonadaceae</taxon>
        <taxon>Pseudomonas</taxon>
    </lineage>
</organism>
<keyword evidence="3" id="KW-0274">FAD</keyword>
<keyword evidence="4" id="KW-0560">Oxidoreductase</keyword>
<proteinExistence type="predicted"/>
<evidence type="ECO:0000256" key="1">
    <source>
        <dbReference type="ARBA" id="ARBA00001974"/>
    </source>
</evidence>
<comment type="cofactor">
    <cofactor evidence="1">
        <name>FAD</name>
        <dbReference type="ChEBI" id="CHEBI:57692"/>
    </cofactor>
</comment>
<keyword evidence="5 7" id="KW-0503">Monooxygenase</keyword>
<evidence type="ECO:0000313" key="7">
    <source>
        <dbReference type="EMBL" id="MBM5459909.1"/>
    </source>
</evidence>
<dbReference type="InterPro" id="IPR036188">
    <property type="entry name" value="FAD/NAD-bd_sf"/>
</dbReference>
<dbReference type="Pfam" id="PF01494">
    <property type="entry name" value="FAD_binding_3"/>
    <property type="match status" value="1"/>
</dbReference>
<evidence type="ECO:0000259" key="6">
    <source>
        <dbReference type="Pfam" id="PF01494"/>
    </source>
</evidence>
<reference evidence="7 8" key="1">
    <citation type="submission" date="2020-08" db="EMBL/GenBank/DDBJ databases">
        <title>Description of novel Pseudomonas species.</title>
        <authorList>
            <person name="Duman M."/>
            <person name="Mulet M."/>
            <person name="Altun S."/>
            <person name="Saticioglu I.B."/>
            <person name="Lalucat J."/>
            <person name="Garcia-Valdes E."/>
        </authorList>
    </citation>
    <scope>NUCLEOTIDE SEQUENCE [LARGE SCALE GENOMIC DNA]</scope>
    <source>
        <strain evidence="7 8">P66</strain>
    </source>
</reference>
<dbReference type="PANTHER" id="PTHR13789">
    <property type="entry name" value="MONOOXYGENASE"/>
    <property type="match status" value="1"/>
</dbReference>
<accession>A0ABS2C207</accession>
<feature type="domain" description="FAD-binding" evidence="6">
    <location>
        <begin position="6"/>
        <end position="346"/>
    </location>
</feature>
<sequence length="380" mass="41157">MSSLNIAINGAGIGGLTAAIALRQAGHQVTVFEQSKAFLRVGADINLTPNAVRALDGLGIGAAVRVPAARPTHRISRLWDSGEETSRLEMAEAAESQYGAPQLTIHRADLLAALAEVFPLQNVQFGKRAEQVRQDASGIELHFKDGSQHRTDLLIGADGIHSVVRNALFGEEQPRFTGVVAYRAVVPASRVAHVPNIQAFTKWWGPNPQSQIVTFPLNQGRDIFIFATTAQDSWHLESWTTAGDAAELRSHYQGFHPDARALLDACDEVLKTALYERDPLPFWSQGAITLLGDACHPMMPFMAQGAGQAIEDAVVLARHLHGVTDAAQIAPALQGYQQARLERTSQIQIGSRGNQWLKAGGNADWVYGYDAWTVPTTHAA</sequence>
<dbReference type="Gene3D" id="3.50.50.60">
    <property type="entry name" value="FAD/NAD(P)-binding domain"/>
    <property type="match status" value="1"/>
</dbReference>
<dbReference type="SUPFAM" id="SSF54373">
    <property type="entry name" value="FAD-linked reductases, C-terminal domain"/>
    <property type="match status" value="1"/>
</dbReference>
<keyword evidence="8" id="KW-1185">Reference proteome</keyword>
<evidence type="ECO:0000256" key="3">
    <source>
        <dbReference type="ARBA" id="ARBA00022827"/>
    </source>
</evidence>
<dbReference type="SUPFAM" id="SSF51905">
    <property type="entry name" value="FAD/NAD(P)-binding domain"/>
    <property type="match status" value="1"/>
</dbReference>
<keyword evidence="2" id="KW-0285">Flavoprotein</keyword>
<dbReference type="GO" id="GO:0004497">
    <property type="term" value="F:monooxygenase activity"/>
    <property type="evidence" value="ECO:0007669"/>
    <property type="project" value="UniProtKB-KW"/>
</dbReference>
<dbReference type="Proteomes" id="UP000745663">
    <property type="component" value="Unassembled WGS sequence"/>
</dbReference>
<comment type="caution">
    <text evidence="7">The sequence shown here is derived from an EMBL/GenBank/DDBJ whole genome shotgun (WGS) entry which is preliminary data.</text>
</comment>
<dbReference type="RefSeq" id="WP_203585210.1">
    <property type="nucleotide sequence ID" value="NZ_JACOPV010000013.1"/>
</dbReference>